<keyword evidence="2" id="KW-1185">Reference proteome</keyword>
<gene>
    <name evidence="1" type="ORF">OFLC_LOCUS11031</name>
</gene>
<name>A0A183HU69_9BILA</name>
<evidence type="ECO:0000313" key="2">
    <source>
        <dbReference type="Proteomes" id="UP000267606"/>
    </source>
</evidence>
<dbReference type="AlphaFoldDB" id="A0A183HU69"/>
<dbReference type="EMBL" id="UZAJ01015404">
    <property type="protein sequence ID" value="VDO73268.1"/>
    <property type="molecule type" value="Genomic_DNA"/>
</dbReference>
<dbReference type="WBParaSite" id="OFLC_0001103101-mRNA-1">
    <property type="protein sequence ID" value="OFLC_0001103101-mRNA-1"/>
    <property type="gene ID" value="OFLC_0001103101"/>
</dbReference>
<dbReference type="STRING" id="387005.A0A183HU69"/>
<proteinExistence type="predicted"/>
<accession>A0A183HU69</accession>
<evidence type="ECO:0000313" key="1">
    <source>
        <dbReference type="EMBL" id="VDO73268.1"/>
    </source>
</evidence>
<reference evidence="3" key="1">
    <citation type="submission" date="2016-06" db="UniProtKB">
        <authorList>
            <consortium name="WormBaseParasite"/>
        </authorList>
    </citation>
    <scope>IDENTIFICATION</scope>
</reference>
<evidence type="ECO:0000313" key="3">
    <source>
        <dbReference type="WBParaSite" id="OFLC_0001103101-mRNA-1"/>
    </source>
</evidence>
<sequence length="89" mass="10195">MIICSISLSYQLFIKTAILSDARERLKDSDLSLFGNIDEILAAIPGNLDAHMQAVIQLNNSIDNKVKKTNKYFFYVKRQVMLILRENFA</sequence>
<protein>
    <submittedName>
        <fullName evidence="3">Sensor histidine kinase</fullName>
    </submittedName>
</protein>
<dbReference type="Proteomes" id="UP000267606">
    <property type="component" value="Unassembled WGS sequence"/>
</dbReference>
<organism evidence="3">
    <name type="scientific">Onchocerca flexuosa</name>
    <dbReference type="NCBI Taxonomy" id="387005"/>
    <lineage>
        <taxon>Eukaryota</taxon>
        <taxon>Metazoa</taxon>
        <taxon>Ecdysozoa</taxon>
        <taxon>Nematoda</taxon>
        <taxon>Chromadorea</taxon>
        <taxon>Rhabditida</taxon>
        <taxon>Spirurina</taxon>
        <taxon>Spiruromorpha</taxon>
        <taxon>Filarioidea</taxon>
        <taxon>Onchocercidae</taxon>
        <taxon>Onchocerca</taxon>
    </lineage>
</organism>
<reference evidence="1 2" key="2">
    <citation type="submission" date="2018-11" db="EMBL/GenBank/DDBJ databases">
        <authorList>
            <consortium name="Pathogen Informatics"/>
        </authorList>
    </citation>
    <scope>NUCLEOTIDE SEQUENCE [LARGE SCALE GENOMIC DNA]</scope>
</reference>